<dbReference type="GO" id="GO:0005524">
    <property type="term" value="F:ATP binding"/>
    <property type="evidence" value="ECO:0007669"/>
    <property type="project" value="UniProtKB-KW"/>
</dbReference>
<dbReference type="InterPro" id="IPR002197">
    <property type="entry name" value="HTH_Fis"/>
</dbReference>
<feature type="domain" description="Sigma-54 factor interaction" evidence="7">
    <location>
        <begin position="145"/>
        <end position="374"/>
    </location>
</feature>
<dbReference type="FunCoup" id="F8A893">
    <property type="interactions" value="182"/>
</dbReference>
<evidence type="ECO:0000313" key="9">
    <source>
        <dbReference type="EMBL" id="AEH44551.1"/>
    </source>
</evidence>
<dbReference type="eggNOG" id="COG2204">
    <property type="taxonomic scope" value="Bacteria"/>
</dbReference>
<organism evidence="9 10">
    <name type="scientific">Thermodesulfatator indicus (strain DSM 15286 / JCM 11887 / CIR29812)</name>
    <dbReference type="NCBI Taxonomy" id="667014"/>
    <lineage>
        <taxon>Bacteria</taxon>
        <taxon>Pseudomonadati</taxon>
        <taxon>Thermodesulfobacteriota</taxon>
        <taxon>Thermodesulfobacteria</taxon>
        <taxon>Thermodesulfobacteriales</taxon>
        <taxon>Thermodesulfatatoraceae</taxon>
        <taxon>Thermodesulfatator</taxon>
    </lineage>
</organism>
<dbReference type="STRING" id="667014.Thein_0671"/>
<dbReference type="InterPro" id="IPR011006">
    <property type="entry name" value="CheY-like_superfamily"/>
</dbReference>
<feature type="modified residue" description="4-aspartylphosphate" evidence="6">
    <location>
        <position position="53"/>
    </location>
</feature>
<dbReference type="Gene3D" id="3.40.50.300">
    <property type="entry name" value="P-loop containing nucleotide triphosphate hydrolases"/>
    <property type="match status" value="1"/>
</dbReference>
<keyword evidence="6" id="KW-0597">Phosphoprotein</keyword>
<protein>
    <submittedName>
        <fullName evidence="9">Two component, sigma54 specific, transcriptional regulator, Fis family</fullName>
    </submittedName>
</protein>
<keyword evidence="10" id="KW-1185">Reference proteome</keyword>
<dbReference type="PROSITE" id="PS50045">
    <property type="entry name" value="SIGMA54_INTERACT_4"/>
    <property type="match status" value="1"/>
</dbReference>
<dbReference type="PANTHER" id="PTHR32071">
    <property type="entry name" value="TRANSCRIPTIONAL REGULATORY PROTEIN"/>
    <property type="match status" value="1"/>
</dbReference>
<evidence type="ECO:0000259" key="8">
    <source>
        <dbReference type="PROSITE" id="PS50110"/>
    </source>
</evidence>
<gene>
    <name evidence="9" type="ordered locus">Thein_0671</name>
</gene>
<dbReference type="InParanoid" id="F8A893"/>
<keyword evidence="2" id="KW-0067">ATP-binding</keyword>
<dbReference type="Pfam" id="PF00158">
    <property type="entry name" value="Sigma54_activat"/>
    <property type="match status" value="1"/>
</dbReference>
<dbReference type="Pfam" id="PF00072">
    <property type="entry name" value="Response_reg"/>
    <property type="match status" value="1"/>
</dbReference>
<dbReference type="InterPro" id="IPR001789">
    <property type="entry name" value="Sig_transdc_resp-reg_receiver"/>
</dbReference>
<name>F8A893_THEID</name>
<dbReference type="InterPro" id="IPR058031">
    <property type="entry name" value="AAA_lid_NorR"/>
</dbReference>
<dbReference type="AlphaFoldDB" id="F8A893"/>
<keyword evidence="4" id="KW-0238">DNA-binding</keyword>
<dbReference type="Gene3D" id="1.10.8.60">
    <property type="match status" value="1"/>
</dbReference>
<dbReference type="SMART" id="SM00448">
    <property type="entry name" value="REC"/>
    <property type="match status" value="1"/>
</dbReference>
<accession>F8A893</accession>
<evidence type="ECO:0000256" key="1">
    <source>
        <dbReference type="ARBA" id="ARBA00022741"/>
    </source>
</evidence>
<dbReference type="EMBL" id="CP002683">
    <property type="protein sequence ID" value="AEH44551.1"/>
    <property type="molecule type" value="Genomic_DNA"/>
</dbReference>
<dbReference type="SUPFAM" id="SSF52172">
    <property type="entry name" value="CheY-like"/>
    <property type="match status" value="1"/>
</dbReference>
<dbReference type="InterPro" id="IPR003593">
    <property type="entry name" value="AAA+_ATPase"/>
</dbReference>
<evidence type="ECO:0000256" key="4">
    <source>
        <dbReference type="ARBA" id="ARBA00023125"/>
    </source>
</evidence>
<dbReference type="InterPro" id="IPR009057">
    <property type="entry name" value="Homeodomain-like_sf"/>
</dbReference>
<dbReference type="PROSITE" id="PS00675">
    <property type="entry name" value="SIGMA54_INTERACT_1"/>
    <property type="match status" value="1"/>
</dbReference>
<dbReference type="InterPro" id="IPR025944">
    <property type="entry name" value="Sigma_54_int_dom_CS"/>
</dbReference>
<sequence>MNSKILIVEDDKPQAKILGDYLRHKGFDVSCALNAAEGKKLLEERIFDLAILDWKLPDEDGLSLLKWLKEKQPLTQVIMLTAFATVERAVEAIKGGAYHYLTKPVNLEELIFIIEKALKELRLVREVEKLRAQLKELSPPDVPDIIAESPKMKDTLRLVAKVASTDATVLILGESGTGKEVIANLIHRLSPRQNAPFIKVNCAAIPEGLLESELFGHEKGAFTGADKAKPGLFEMADGGSIFLDEIGDMPLSLQAKLLRVLQEGLIRRIGATKETKVNVRIITATNKDLETLVEEGRFREDLFWRINVFTIRIPPLRERREDILPLTQYFLDKFSQKHQKTLQGFSREALDALLSHHYPGNVRELENLIERAVILTEEGEAITLEGFPLPMKLQNEKKKTDLFYTLPLPEAVSLLEKDRIKQAMEEAQGIKTRAAELLGISERVLRYKLAKYGLAGED</sequence>
<keyword evidence="1" id="KW-0547">Nucleotide-binding</keyword>
<dbReference type="Gene3D" id="1.10.10.60">
    <property type="entry name" value="Homeodomain-like"/>
    <property type="match status" value="1"/>
</dbReference>
<evidence type="ECO:0000256" key="5">
    <source>
        <dbReference type="ARBA" id="ARBA00023163"/>
    </source>
</evidence>
<dbReference type="PROSITE" id="PS00676">
    <property type="entry name" value="SIGMA54_INTERACT_2"/>
    <property type="match status" value="1"/>
</dbReference>
<dbReference type="Pfam" id="PF25601">
    <property type="entry name" value="AAA_lid_14"/>
    <property type="match status" value="1"/>
</dbReference>
<keyword evidence="3" id="KW-0805">Transcription regulation</keyword>
<dbReference type="PROSITE" id="PS00688">
    <property type="entry name" value="SIGMA54_INTERACT_3"/>
    <property type="match status" value="1"/>
</dbReference>
<dbReference type="GO" id="GO:0043565">
    <property type="term" value="F:sequence-specific DNA binding"/>
    <property type="evidence" value="ECO:0007669"/>
    <property type="project" value="InterPro"/>
</dbReference>
<evidence type="ECO:0000256" key="3">
    <source>
        <dbReference type="ARBA" id="ARBA00023015"/>
    </source>
</evidence>
<dbReference type="RefSeq" id="WP_013907296.1">
    <property type="nucleotide sequence ID" value="NC_015681.1"/>
</dbReference>
<dbReference type="PRINTS" id="PR01590">
    <property type="entry name" value="HTHFIS"/>
</dbReference>
<dbReference type="SUPFAM" id="SSF52540">
    <property type="entry name" value="P-loop containing nucleoside triphosphate hydrolases"/>
    <property type="match status" value="1"/>
</dbReference>
<dbReference type="FunFam" id="3.40.50.300:FF:000006">
    <property type="entry name" value="DNA-binding transcriptional regulator NtrC"/>
    <property type="match status" value="1"/>
</dbReference>
<keyword evidence="5" id="KW-0804">Transcription</keyword>
<dbReference type="Gene3D" id="3.40.50.2300">
    <property type="match status" value="1"/>
</dbReference>
<evidence type="ECO:0000313" key="10">
    <source>
        <dbReference type="Proteomes" id="UP000006793"/>
    </source>
</evidence>
<evidence type="ECO:0000256" key="6">
    <source>
        <dbReference type="PROSITE-ProRule" id="PRU00169"/>
    </source>
</evidence>
<reference evidence="10" key="1">
    <citation type="submission" date="2011-04" db="EMBL/GenBank/DDBJ databases">
        <title>The complete genome of Thermodesulfatator indicus DSM 15286.</title>
        <authorList>
            <person name="Lucas S."/>
            <person name="Copeland A."/>
            <person name="Lapidus A."/>
            <person name="Bruce D."/>
            <person name="Goodwin L."/>
            <person name="Pitluck S."/>
            <person name="Peters L."/>
            <person name="Kyrpides N."/>
            <person name="Mavromatis K."/>
            <person name="Pagani I."/>
            <person name="Ivanova N."/>
            <person name="Saunders L."/>
            <person name="Detter J.C."/>
            <person name="Tapia R."/>
            <person name="Han C."/>
            <person name="Land M."/>
            <person name="Hauser L."/>
            <person name="Markowitz V."/>
            <person name="Cheng J.-F."/>
            <person name="Hugenholtz P."/>
            <person name="Woyke T."/>
            <person name="Wu D."/>
            <person name="Spring S."/>
            <person name="Schroeder M."/>
            <person name="Brambilla E."/>
            <person name="Klenk H.-P."/>
            <person name="Eisen J.A."/>
        </authorList>
    </citation>
    <scope>NUCLEOTIDE SEQUENCE [LARGE SCALE GENOMIC DNA]</scope>
    <source>
        <strain evidence="10">DSM 15286 / JCM 11887 / CIR29812</strain>
    </source>
</reference>
<evidence type="ECO:0000259" key="7">
    <source>
        <dbReference type="PROSITE" id="PS50045"/>
    </source>
</evidence>
<dbReference type="GO" id="GO:0006355">
    <property type="term" value="P:regulation of DNA-templated transcription"/>
    <property type="evidence" value="ECO:0007669"/>
    <property type="project" value="InterPro"/>
</dbReference>
<feature type="domain" description="Response regulatory" evidence="8">
    <location>
        <begin position="4"/>
        <end position="118"/>
    </location>
</feature>
<evidence type="ECO:0000256" key="2">
    <source>
        <dbReference type="ARBA" id="ARBA00022840"/>
    </source>
</evidence>
<dbReference type="InterPro" id="IPR025662">
    <property type="entry name" value="Sigma_54_int_dom_ATP-bd_1"/>
</dbReference>
<proteinExistence type="predicted"/>
<dbReference type="OrthoDB" id="9763792at2"/>
<dbReference type="GO" id="GO:0000160">
    <property type="term" value="P:phosphorelay signal transduction system"/>
    <property type="evidence" value="ECO:0007669"/>
    <property type="project" value="InterPro"/>
</dbReference>
<dbReference type="InterPro" id="IPR027417">
    <property type="entry name" value="P-loop_NTPase"/>
</dbReference>
<dbReference type="SUPFAM" id="SSF46689">
    <property type="entry name" value="Homeodomain-like"/>
    <property type="match status" value="1"/>
</dbReference>
<dbReference type="PaxDb" id="667014-Thein_0671"/>
<dbReference type="InterPro" id="IPR025943">
    <property type="entry name" value="Sigma_54_int_dom_ATP-bd_2"/>
</dbReference>
<dbReference type="Pfam" id="PF02954">
    <property type="entry name" value="HTH_8"/>
    <property type="match status" value="1"/>
</dbReference>
<dbReference type="CDD" id="cd00009">
    <property type="entry name" value="AAA"/>
    <property type="match status" value="1"/>
</dbReference>
<dbReference type="Proteomes" id="UP000006793">
    <property type="component" value="Chromosome"/>
</dbReference>
<dbReference type="InterPro" id="IPR002078">
    <property type="entry name" value="Sigma_54_int"/>
</dbReference>
<dbReference type="KEGG" id="tid:Thein_0671"/>
<dbReference type="SMART" id="SM00382">
    <property type="entry name" value="AAA"/>
    <property type="match status" value="1"/>
</dbReference>
<reference evidence="9 10" key="2">
    <citation type="journal article" date="2012" name="Stand. Genomic Sci.">
        <title>Complete genome sequence of the thermophilic sulfate-reducing ocean bacterium Thermodesulfatator indicus type strain (CIR29812(T)).</title>
        <authorList>
            <person name="Anderson I."/>
            <person name="Saunders E."/>
            <person name="Lapidus A."/>
            <person name="Nolan M."/>
            <person name="Lucas S."/>
            <person name="Tice H."/>
            <person name="Del Rio T.G."/>
            <person name="Cheng J.F."/>
            <person name="Han C."/>
            <person name="Tapia R."/>
            <person name="Goodwin L.A."/>
            <person name="Pitluck S."/>
            <person name="Liolios K."/>
            <person name="Mavromatis K."/>
            <person name="Pagani I."/>
            <person name="Ivanova N."/>
            <person name="Mikhailova N."/>
            <person name="Pati A."/>
            <person name="Chen A."/>
            <person name="Palaniappan K."/>
            <person name="Land M."/>
            <person name="Hauser L."/>
            <person name="Jeffries C.D."/>
            <person name="Chang Y.J."/>
            <person name="Brambilla E.M."/>
            <person name="Rohde M."/>
            <person name="Spring S."/>
            <person name="Goker M."/>
            <person name="Detter J.C."/>
            <person name="Woyke T."/>
            <person name="Bristow J."/>
            <person name="Eisen J.A."/>
            <person name="Markowitz V."/>
            <person name="Hugenholtz P."/>
            <person name="Kyrpides N.C."/>
            <person name="Klenk H.P."/>
        </authorList>
    </citation>
    <scope>NUCLEOTIDE SEQUENCE [LARGE SCALE GENOMIC DNA]</scope>
    <source>
        <strain evidence="10">DSM 15286 / JCM 11887 / CIR29812</strain>
    </source>
</reference>
<dbReference type="PROSITE" id="PS50110">
    <property type="entry name" value="RESPONSE_REGULATORY"/>
    <property type="match status" value="1"/>
</dbReference>
<dbReference type="HOGENOM" id="CLU_000445_0_6_0"/>